<keyword evidence="4" id="KW-0443">Lipid metabolism</keyword>
<reference evidence="9" key="1">
    <citation type="submission" date="2025-08" db="UniProtKB">
        <authorList>
            <consortium name="RefSeq"/>
        </authorList>
    </citation>
    <scope>IDENTIFICATION</scope>
</reference>
<keyword evidence="4" id="KW-0276">Fatty acid metabolism</keyword>
<dbReference type="RefSeq" id="XP_018495589.1">
    <property type="nucleotide sequence ID" value="XM_018640073.1"/>
</dbReference>
<keyword evidence="2 9" id="KW-0436">Ligase</keyword>
<evidence type="ECO:0000256" key="1">
    <source>
        <dbReference type="ARBA" id="ARBA00006432"/>
    </source>
</evidence>
<evidence type="ECO:0000256" key="4">
    <source>
        <dbReference type="ARBA" id="ARBA00022832"/>
    </source>
</evidence>
<dbReference type="GO" id="GO:0005811">
    <property type="term" value="C:lipid droplet"/>
    <property type="evidence" value="ECO:0007669"/>
    <property type="project" value="TreeGrafter"/>
</dbReference>
<evidence type="ECO:0000259" key="7">
    <source>
        <dbReference type="Pfam" id="PF00501"/>
    </source>
</evidence>
<feature type="domain" description="AMP-dependent synthetase/ligase" evidence="7">
    <location>
        <begin position="1"/>
        <end position="256"/>
    </location>
</feature>
<dbReference type="GO" id="GO:0090433">
    <property type="term" value="F:palmitoyl-CoA ligase activity"/>
    <property type="evidence" value="ECO:0007669"/>
    <property type="project" value="TreeGrafter"/>
</dbReference>
<evidence type="ECO:0000313" key="8">
    <source>
        <dbReference type="Proteomes" id="UP000694867"/>
    </source>
</evidence>
<dbReference type="KEGG" id="goe:100906947"/>
<keyword evidence="3" id="KW-0547">Nucleotide-binding</keyword>
<dbReference type="Pfam" id="PF00501">
    <property type="entry name" value="AMP-binding"/>
    <property type="match status" value="1"/>
</dbReference>
<evidence type="ECO:0000256" key="3">
    <source>
        <dbReference type="ARBA" id="ARBA00022741"/>
    </source>
</evidence>
<dbReference type="PANTHER" id="PTHR43272:SF83">
    <property type="entry name" value="ACYL-COA SYNTHETASE LONG-CHAIN, ISOFORM J"/>
    <property type="match status" value="1"/>
</dbReference>
<dbReference type="Gene3D" id="3.40.50.12780">
    <property type="entry name" value="N-terminal domain of ligase-like"/>
    <property type="match status" value="1"/>
</dbReference>
<evidence type="ECO:0000256" key="6">
    <source>
        <dbReference type="ARBA" id="ARBA00026121"/>
    </source>
</evidence>
<keyword evidence="8" id="KW-1185">Reference proteome</keyword>
<dbReference type="AlphaFoldDB" id="A0AAJ7L6E5"/>
<accession>A0AAJ7L6E5</accession>
<dbReference type="InterPro" id="IPR000873">
    <property type="entry name" value="AMP-dep_synth/lig_dom"/>
</dbReference>
<dbReference type="GeneID" id="100906947"/>
<proteinExistence type="inferred from homology"/>
<evidence type="ECO:0000256" key="2">
    <source>
        <dbReference type="ARBA" id="ARBA00022598"/>
    </source>
</evidence>
<dbReference type="InterPro" id="IPR042099">
    <property type="entry name" value="ANL_N_sf"/>
</dbReference>
<dbReference type="PANTHER" id="PTHR43272">
    <property type="entry name" value="LONG-CHAIN-FATTY-ACID--COA LIGASE"/>
    <property type="match status" value="1"/>
</dbReference>
<dbReference type="EC" id="6.2.1.3" evidence="6"/>
<keyword evidence="5" id="KW-0067">ATP-binding</keyword>
<dbReference type="GO" id="GO:0005886">
    <property type="term" value="C:plasma membrane"/>
    <property type="evidence" value="ECO:0007669"/>
    <property type="project" value="TreeGrafter"/>
</dbReference>
<dbReference type="SUPFAM" id="SSF56801">
    <property type="entry name" value="Acetyl-CoA synthetase-like"/>
    <property type="match status" value="1"/>
</dbReference>
<evidence type="ECO:0000256" key="5">
    <source>
        <dbReference type="ARBA" id="ARBA00022840"/>
    </source>
</evidence>
<organism evidence="8 9">
    <name type="scientific">Galendromus occidentalis</name>
    <name type="common">western predatory mite</name>
    <dbReference type="NCBI Taxonomy" id="34638"/>
    <lineage>
        <taxon>Eukaryota</taxon>
        <taxon>Metazoa</taxon>
        <taxon>Ecdysozoa</taxon>
        <taxon>Arthropoda</taxon>
        <taxon>Chelicerata</taxon>
        <taxon>Arachnida</taxon>
        <taxon>Acari</taxon>
        <taxon>Parasitiformes</taxon>
        <taxon>Mesostigmata</taxon>
        <taxon>Gamasina</taxon>
        <taxon>Phytoseioidea</taxon>
        <taxon>Phytoseiidae</taxon>
        <taxon>Typhlodrominae</taxon>
        <taxon>Galendromus</taxon>
    </lineage>
</organism>
<comment type="similarity">
    <text evidence="1">Belongs to the ATP-dependent AMP-binding enzyme family.</text>
</comment>
<name>A0AAJ7L6E5_9ACAR</name>
<sequence>MYTSGSTGTPKGVELTHDNILTVIRGFLVVVDEEMVGGTYTGYLPLAHIFEVTMELISLSLGMRIGYSSLLTLTDQSSAIAQGQQGDLSLLNPEMMPMVPLVLDRMKKSITQKVASRGKVFQRLFNHAVSYKTYWMHLGFGTPLLDAILFNKAKMILGGKLRRIVIGSAQVSEDSHVFARACLCRNILCGYGMTETAAAISIQLPGAMTPSVCGAPLRNIYVRLEPWPEGGYDPRDKPRPRGEILAGGSVVAKAYLNNPQLTEQSIVVIDGIRYLRTGDIGEMTEQGEIRIIDRKKDLFKGPTGEYIALGKVEADLKTCVLIENICVYGDPKSGRLVALVNPNRAELEELARRSGIRGSIDELCENHTVRREVILALKRHCLSKQLSFKETPSTAVLCPTPWTPETGFVTASMKVCRKPIIEHYRERTERELEALLRPNS</sequence>
<dbReference type="GO" id="GO:0005783">
    <property type="term" value="C:endoplasmic reticulum"/>
    <property type="evidence" value="ECO:0007669"/>
    <property type="project" value="TreeGrafter"/>
</dbReference>
<protein>
    <recommendedName>
        <fullName evidence="6">long-chain-fatty-acid--CoA ligase</fullName>
        <ecNumber evidence="6">6.2.1.3</ecNumber>
    </recommendedName>
</protein>
<evidence type="ECO:0000313" key="9">
    <source>
        <dbReference type="RefSeq" id="XP_018495589.1"/>
    </source>
</evidence>
<gene>
    <name evidence="9" type="primary">LOC100906947</name>
</gene>
<dbReference type="GO" id="GO:0030182">
    <property type="term" value="P:neuron differentiation"/>
    <property type="evidence" value="ECO:0007669"/>
    <property type="project" value="TreeGrafter"/>
</dbReference>
<dbReference type="GO" id="GO:0005524">
    <property type="term" value="F:ATP binding"/>
    <property type="evidence" value="ECO:0007669"/>
    <property type="project" value="UniProtKB-KW"/>
</dbReference>
<dbReference type="Proteomes" id="UP000694867">
    <property type="component" value="Unplaced"/>
</dbReference>
<dbReference type="GO" id="GO:0035336">
    <property type="term" value="P:long-chain fatty-acyl-CoA metabolic process"/>
    <property type="evidence" value="ECO:0007669"/>
    <property type="project" value="TreeGrafter"/>
</dbReference>